<comment type="caution">
    <text evidence="1">The sequence shown here is derived from an EMBL/GenBank/DDBJ whole genome shotgun (WGS) entry which is preliminary data.</text>
</comment>
<evidence type="ECO:0000313" key="1">
    <source>
        <dbReference type="EMBL" id="KUM51087.1"/>
    </source>
</evidence>
<proteinExistence type="predicted"/>
<dbReference type="EMBL" id="LKAM01000001">
    <property type="protein sequence ID" value="KUM51087.1"/>
    <property type="molecule type" value="Genomic_DNA"/>
</dbReference>
<accession>A0A101M575</accession>
<gene>
    <name evidence="1" type="ORF">ABT39_MTgene933</name>
</gene>
<keyword evidence="1" id="KW-0496">Mitochondrion</keyword>
<name>A0A101M575_PICGL</name>
<protein>
    <submittedName>
        <fullName evidence="1">Uncharacterized protein</fullName>
    </submittedName>
</protein>
<dbReference type="AlphaFoldDB" id="A0A101M575"/>
<reference evidence="1" key="1">
    <citation type="journal article" date="2015" name="Genome Biol. Evol.">
        <title>Organellar Genomes of White Spruce (Picea glauca): Assembly and Annotation.</title>
        <authorList>
            <person name="Jackman S.D."/>
            <person name="Warren R.L."/>
            <person name="Gibb E.A."/>
            <person name="Vandervalk B.P."/>
            <person name="Mohamadi H."/>
            <person name="Chu J."/>
            <person name="Raymond A."/>
            <person name="Pleasance S."/>
            <person name="Coope R."/>
            <person name="Wildung M.R."/>
            <person name="Ritland C.E."/>
            <person name="Bousquet J."/>
            <person name="Jones S.J."/>
            <person name="Bohlmann J."/>
            <person name="Birol I."/>
        </authorList>
    </citation>
    <scope>NUCLEOTIDE SEQUENCE [LARGE SCALE GENOMIC DNA]</scope>
    <source>
        <tissue evidence="1">Flushing bud</tissue>
    </source>
</reference>
<sequence>MAPGMEWIDKGLWGERFSYRTALGREIDSPSYHMDGSGHKIRKVVFRPFFVPLWLPLTR</sequence>
<geneLocation type="mitochondrion" evidence="1"/>
<organism evidence="1">
    <name type="scientific">Picea glauca</name>
    <name type="common">White spruce</name>
    <name type="synonym">Pinus glauca</name>
    <dbReference type="NCBI Taxonomy" id="3330"/>
    <lineage>
        <taxon>Eukaryota</taxon>
        <taxon>Viridiplantae</taxon>
        <taxon>Streptophyta</taxon>
        <taxon>Embryophyta</taxon>
        <taxon>Tracheophyta</taxon>
        <taxon>Spermatophyta</taxon>
        <taxon>Pinopsida</taxon>
        <taxon>Pinidae</taxon>
        <taxon>Conifers I</taxon>
        <taxon>Pinales</taxon>
        <taxon>Pinaceae</taxon>
        <taxon>Picea</taxon>
    </lineage>
</organism>